<proteinExistence type="predicted"/>
<keyword evidence="1" id="KW-0472">Membrane</keyword>
<feature type="transmembrane region" description="Helical" evidence="1">
    <location>
        <begin position="26"/>
        <end position="45"/>
    </location>
</feature>
<keyword evidence="1" id="KW-0812">Transmembrane</keyword>
<evidence type="ECO:0000313" key="2">
    <source>
        <dbReference type="EMBL" id="CAG6724561.1"/>
    </source>
</evidence>
<reference evidence="2" key="1">
    <citation type="submission" date="2021-05" db="EMBL/GenBank/DDBJ databases">
        <authorList>
            <person name="Alioto T."/>
            <person name="Alioto T."/>
            <person name="Gomez Garrido J."/>
        </authorList>
    </citation>
    <scope>NUCLEOTIDE SEQUENCE</scope>
</reference>
<dbReference type="EMBL" id="HBUF01367923">
    <property type="protein sequence ID" value="CAG6724563.1"/>
    <property type="molecule type" value="Transcribed_RNA"/>
</dbReference>
<dbReference type="EMBL" id="HBUF01367925">
    <property type="protein sequence ID" value="CAG6724567.1"/>
    <property type="molecule type" value="Transcribed_RNA"/>
</dbReference>
<name>A0A8D8VJ65_9HEMI</name>
<dbReference type="EMBL" id="HBUF01367922">
    <property type="protein sequence ID" value="CAG6724561.1"/>
    <property type="molecule type" value="Transcribed_RNA"/>
</dbReference>
<organism evidence="2">
    <name type="scientific">Cacopsylla melanoneura</name>
    <dbReference type="NCBI Taxonomy" id="428564"/>
    <lineage>
        <taxon>Eukaryota</taxon>
        <taxon>Metazoa</taxon>
        <taxon>Ecdysozoa</taxon>
        <taxon>Arthropoda</taxon>
        <taxon>Hexapoda</taxon>
        <taxon>Insecta</taxon>
        <taxon>Pterygota</taxon>
        <taxon>Neoptera</taxon>
        <taxon>Paraneoptera</taxon>
        <taxon>Hemiptera</taxon>
        <taxon>Sternorrhyncha</taxon>
        <taxon>Psylloidea</taxon>
        <taxon>Psyllidae</taxon>
        <taxon>Psyllinae</taxon>
        <taxon>Cacopsylla</taxon>
    </lineage>
</organism>
<sequence length="103" mass="11907">MEMDFVHSIHANLQSKEERLRRKVEVVSSLISFCLILLGLLAYFINLMLGHLASAFNIRKGMKFFNRIVFVGPNLTKKLFLFTLVTFGPFCSVINKIRRKKNS</sequence>
<dbReference type="AlphaFoldDB" id="A0A8D8VJ65"/>
<keyword evidence="1" id="KW-1133">Transmembrane helix</keyword>
<protein>
    <submittedName>
        <fullName evidence="2">Uncharacterized protein</fullName>
    </submittedName>
</protein>
<accession>A0A8D8VJ65</accession>
<evidence type="ECO:0000256" key="1">
    <source>
        <dbReference type="SAM" id="Phobius"/>
    </source>
</evidence>
<feature type="transmembrane region" description="Helical" evidence="1">
    <location>
        <begin position="79"/>
        <end position="97"/>
    </location>
</feature>
<dbReference type="EMBL" id="HBUF01367924">
    <property type="protein sequence ID" value="CAG6724565.1"/>
    <property type="molecule type" value="Transcribed_RNA"/>
</dbReference>